<feature type="binding site" evidence="1">
    <location>
        <position position="336"/>
    </location>
    <ligand>
        <name>an N-acyl-1,2-diacyl-sn-glycero-3-phosphoethanolamine</name>
        <dbReference type="ChEBI" id="CHEBI:62537"/>
    </ligand>
</feature>
<accession>A0A6A6R4V3</accession>
<dbReference type="GO" id="GO:0070290">
    <property type="term" value="F:N-acylphosphatidylethanolamine-specific phospholipase D activity"/>
    <property type="evidence" value="ECO:0007669"/>
    <property type="project" value="InterPro"/>
</dbReference>
<feature type="domain" description="Metallo-beta-lactamase" evidence="3">
    <location>
        <begin position="112"/>
        <end position="359"/>
    </location>
</feature>
<dbReference type="PANTHER" id="PTHR15032:SF4">
    <property type="entry name" value="N-ACYL-PHOSPHATIDYLETHANOLAMINE-HYDROLYZING PHOSPHOLIPASE D"/>
    <property type="match status" value="1"/>
</dbReference>
<dbReference type="InterPro" id="IPR001279">
    <property type="entry name" value="Metallo-B-lactamas"/>
</dbReference>
<evidence type="ECO:0000256" key="2">
    <source>
        <dbReference type="SAM" id="MobiDB-lite"/>
    </source>
</evidence>
<dbReference type="PIRSF" id="PIRSF038896">
    <property type="entry name" value="NAPE-PLD"/>
    <property type="match status" value="1"/>
</dbReference>
<protein>
    <submittedName>
        <fullName evidence="4">Metallo-hydrolase/oxidoreductase</fullName>
    </submittedName>
</protein>
<dbReference type="SUPFAM" id="SSF56281">
    <property type="entry name" value="Metallo-hydrolase/oxidoreductase"/>
    <property type="match status" value="1"/>
</dbReference>
<dbReference type="GO" id="GO:0005737">
    <property type="term" value="C:cytoplasm"/>
    <property type="evidence" value="ECO:0007669"/>
    <property type="project" value="TreeGrafter"/>
</dbReference>
<dbReference type="Gene3D" id="3.60.15.10">
    <property type="entry name" value="Ribonuclease Z/Hydroxyacylglutathione hydrolase-like"/>
    <property type="match status" value="1"/>
</dbReference>
<dbReference type="PANTHER" id="PTHR15032">
    <property type="entry name" value="N-ACYL-PHOSPHATIDYLETHANOLAMINE-HYDROLYZING PHOSPHOLIPASE D"/>
    <property type="match status" value="1"/>
</dbReference>
<evidence type="ECO:0000259" key="3">
    <source>
        <dbReference type="Pfam" id="PF12706"/>
    </source>
</evidence>
<keyword evidence="4" id="KW-0378">Hydrolase</keyword>
<dbReference type="GO" id="GO:0070292">
    <property type="term" value="P:N-acylphosphatidylethanolamine metabolic process"/>
    <property type="evidence" value="ECO:0007669"/>
    <property type="project" value="TreeGrafter"/>
</dbReference>
<dbReference type="EMBL" id="MU004185">
    <property type="protein sequence ID" value="KAF2498477.1"/>
    <property type="molecule type" value="Genomic_DNA"/>
</dbReference>
<name>A0A6A6R4V3_9PEZI</name>
<feature type="region of interest" description="Disordered" evidence="2">
    <location>
        <begin position="1"/>
        <end position="39"/>
    </location>
</feature>
<keyword evidence="5" id="KW-1185">Reference proteome</keyword>
<gene>
    <name evidence="4" type="ORF">BU16DRAFT_455939</name>
</gene>
<dbReference type="OrthoDB" id="332863at2759"/>
<evidence type="ECO:0000313" key="5">
    <source>
        <dbReference type="Proteomes" id="UP000799750"/>
    </source>
</evidence>
<dbReference type="GO" id="GO:0070291">
    <property type="term" value="P:N-acylethanolamine metabolic process"/>
    <property type="evidence" value="ECO:0007669"/>
    <property type="project" value="TreeGrafter"/>
</dbReference>
<dbReference type="Pfam" id="PF12706">
    <property type="entry name" value="Lactamase_B_2"/>
    <property type="match status" value="1"/>
</dbReference>
<dbReference type="InterPro" id="IPR036866">
    <property type="entry name" value="RibonucZ/Hydroxyglut_hydro"/>
</dbReference>
<evidence type="ECO:0000313" key="4">
    <source>
        <dbReference type="EMBL" id="KAF2498477.1"/>
    </source>
</evidence>
<proteinExistence type="predicted"/>
<feature type="binding site" evidence="1">
    <location>
        <position position="157"/>
    </location>
    <ligand>
        <name>an N-acyl-1,2-diacyl-sn-glycero-3-phosphoethanolamine</name>
        <dbReference type="ChEBI" id="CHEBI:62537"/>
    </ligand>
</feature>
<dbReference type="InterPro" id="IPR024884">
    <property type="entry name" value="NAPE-PLD"/>
</dbReference>
<dbReference type="Proteomes" id="UP000799750">
    <property type="component" value="Unassembled WGS sequence"/>
</dbReference>
<organism evidence="4 5">
    <name type="scientific">Lophium mytilinum</name>
    <dbReference type="NCBI Taxonomy" id="390894"/>
    <lineage>
        <taxon>Eukaryota</taxon>
        <taxon>Fungi</taxon>
        <taxon>Dikarya</taxon>
        <taxon>Ascomycota</taxon>
        <taxon>Pezizomycotina</taxon>
        <taxon>Dothideomycetes</taxon>
        <taxon>Pleosporomycetidae</taxon>
        <taxon>Mytilinidiales</taxon>
        <taxon>Mytilinidiaceae</taxon>
        <taxon>Lophium</taxon>
    </lineage>
</organism>
<dbReference type="GO" id="GO:0008270">
    <property type="term" value="F:zinc ion binding"/>
    <property type="evidence" value="ECO:0007669"/>
    <property type="project" value="InterPro"/>
</dbReference>
<dbReference type="AlphaFoldDB" id="A0A6A6R4V3"/>
<sequence length="406" mass="43656">MASPTTITPLPPRLPDSSTNPPAHHIGAPPRSFKNPWPSYGSPGVSGALKARWGPHRNFVPVPTDTSQLVTVRTDPDFGALLPASSLKATWIGHASFLVETPIQPGSARGVRILLDPVWSQKVGPYGMLGPERFVGLPCEVEEVGEVDAVLISHDHYDHLDSPTLRRVRERGEGRVRFLVGLGLRHTLVGLGVGIRADEVVELDWWGGVRVEVEGVGAAEVVCTPAQHGSGRTPWGFSATLWCSWVIREVKGRSTASSTASTLEDGLEKGALGKALYFTGDTGYCCVHSDAELSSAQAPVPPCPAFTEIGQLFGPFDLALLPIGCYLPRSFMSSQHSSPDDSISIHKDVRSKKSIGMHYGTFRGNLSAHHEPVTEPPMRWKKACEEAGLEWGAEIGLCDIGETVAV</sequence>
<evidence type="ECO:0000256" key="1">
    <source>
        <dbReference type="PIRSR" id="PIRSR038896-50"/>
    </source>
</evidence>
<reference evidence="4" key="1">
    <citation type="journal article" date="2020" name="Stud. Mycol.">
        <title>101 Dothideomycetes genomes: a test case for predicting lifestyles and emergence of pathogens.</title>
        <authorList>
            <person name="Haridas S."/>
            <person name="Albert R."/>
            <person name="Binder M."/>
            <person name="Bloem J."/>
            <person name="Labutti K."/>
            <person name="Salamov A."/>
            <person name="Andreopoulos B."/>
            <person name="Baker S."/>
            <person name="Barry K."/>
            <person name="Bills G."/>
            <person name="Bluhm B."/>
            <person name="Cannon C."/>
            <person name="Castanera R."/>
            <person name="Culley D."/>
            <person name="Daum C."/>
            <person name="Ezra D."/>
            <person name="Gonzalez J."/>
            <person name="Henrissat B."/>
            <person name="Kuo A."/>
            <person name="Liang C."/>
            <person name="Lipzen A."/>
            <person name="Lutzoni F."/>
            <person name="Magnuson J."/>
            <person name="Mondo S."/>
            <person name="Nolan M."/>
            <person name="Ohm R."/>
            <person name="Pangilinan J."/>
            <person name="Park H.-J."/>
            <person name="Ramirez L."/>
            <person name="Alfaro M."/>
            <person name="Sun H."/>
            <person name="Tritt A."/>
            <person name="Yoshinaga Y."/>
            <person name="Zwiers L.-H."/>
            <person name="Turgeon B."/>
            <person name="Goodwin S."/>
            <person name="Spatafora J."/>
            <person name="Crous P."/>
            <person name="Grigoriev I."/>
        </authorList>
    </citation>
    <scope>NUCLEOTIDE SEQUENCE</scope>
    <source>
        <strain evidence="4">CBS 269.34</strain>
    </source>
</reference>